<dbReference type="AlphaFoldDB" id="A0A226X7A8"/>
<dbReference type="EMBL" id="MTHB01000042">
    <property type="protein sequence ID" value="OXC79324.1"/>
    <property type="molecule type" value="Genomic_DNA"/>
</dbReference>
<dbReference type="Proteomes" id="UP000214720">
    <property type="component" value="Unassembled WGS sequence"/>
</dbReference>
<comment type="caution">
    <text evidence="1">The sequence shown here is derived from an EMBL/GenBank/DDBJ whole genome shotgun (WGS) entry which is preliminary data.</text>
</comment>
<proteinExistence type="predicted"/>
<evidence type="ECO:0000313" key="2">
    <source>
        <dbReference type="Proteomes" id="UP000214720"/>
    </source>
</evidence>
<protein>
    <submittedName>
        <fullName evidence="1">Uncharacterized protein</fullName>
    </submittedName>
</protein>
<evidence type="ECO:0000313" key="1">
    <source>
        <dbReference type="EMBL" id="OXC79324.1"/>
    </source>
</evidence>
<gene>
    <name evidence="1" type="ORF">BSU04_07340</name>
</gene>
<reference evidence="2" key="1">
    <citation type="submission" date="2017-01" db="EMBL/GenBank/DDBJ databases">
        <title>Genome Analysis of Deinococcus marmoris KOPRI26562.</title>
        <authorList>
            <person name="Kim J.H."/>
            <person name="Oh H.-M."/>
        </authorList>
    </citation>
    <scope>NUCLEOTIDE SEQUENCE [LARGE SCALE GENOMIC DNA]</scope>
    <source>
        <strain evidence="2">PAMC 26633</strain>
    </source>
</reference>
<sequence length="104" mass="11853">MAAEVDRKINVTDIEIAGVWMPCEYVQDRVGRVRVVMLADVDFDELARGAAWHLTLEAAAAFRFDRIEPCRKLTLRVPQAGRPIDECSFQQRLKRDLIAKDHSA</sequence>
<name>A0A226X7A8_CABSO</name>
<accession>A0A226X7A8</accession>
<organism evidence="1 2">
    <name type="scientific">Caballeronia sordidicola</name>
    <name type="common">Burkholderia sordidicola</name>
    <dbReference type="NCBI Taxonomy" id="196367"/>
    <lineage>
        <taxon>Bacteria</taxon>
        <taxon>Pseudomonadati</taxon>
        <taxon>Pseudomonadota</taxon>
        <taxon>Betaproteobacteria</taxon>
        <taxon>Burkholderiales</taxon>
        <taxon>Burkholderiaceae</taxon>
        <taxon>Caballeronia</taxon>
    </lineage>
</organism>